<keyword evidence="4" id="KW-1185">Reference proteome</keyword>
<dbReference type="Proteomes" id="UP000006727">
    <property type="component" value="Chromosome 2"/>
</dbReference>
<organism evidence="2">
    <name type="scientific">Physcomitrium patens</name>
    <name type="common">Spreading-leaved earth moss</name>
    <name type="synonym">Physcomitrella patens</name>
    <dbReference type="NCBI Taxonomy" id="3218"/>
    <lineage>
        <taxon>Eukaryota</taxon>
        <taxon>Viridiplantae</taxon>
        <taxon>Streptophyta</taxon>
        <taxon>Embryophyta</taxon>
        <taxon>Bryophyta</taxon>
        <taxon>Bryophytina</taxon>
        <taxon>Bryopsida</taxon>
        <taxon>Funariidae</taxon>
        <taxon>Funariales</taxon>
        <taxon>Funariaceae</taxon>
        <taxon>Physcomitrium</taxon>
    </lineage>
</organism>
<evidence type="ECO:0000313" key="3">
    <source>
        <dbReference type="EnsemblPlants" id="PAC:32933147.CDS.1"/>
    </source>
</evidence>
<gene>
    <name evidence="2" type="ORF">PHYPA_002011</name>
</gene>
<keyword evidence="1" id="KW-0732">Signal</keyword>
<reference evidence="2 4" key="1">
    <citation type="journal article" date="2008" name="Science">
        <title>The Physcomitrella genome reveals evolutionary insights into the conquest of land by plants.</title>
        <authorList>
            <person name="Rensing S."/>
            <person name="Lang D."/>
            <person name="Zimmer A."/>
            <person name="Terry A."/>
            <person name="Salamov A."/>
            <person name="Shapiro H."/>
            <person name="Nishiyama T."/>
            <person name="Perroud P.-F."/>
            <person name="Lindquist E."/>
            <person name="Kamisugi Y."/>
            <person name="Tanahashi T."/>
            <person name="Sakakibara K."/>
            <person name="Fujita T."/>
            <person name="Oishi K."/>
            <person name="Shin-I T."/>
            <person name="Kuroki Y."/>
            <person name="Toyoda A."/>
            <person name="Suzuki Y."/>
            <person name="Hashimoto A."/>
            <person name="Yamaguchi K."/>
            <person name="Sugano A."/>
            <person name="Kohara Y."/>
            <person name="Fujiyama A."/>
            <person name="Anterola A."/>
            <person name="Aoki S."/>
            <person name="Ashton N."/>
            <person name="Barbazuk W.B."/>
            <person name="Barker E."/>
            <person name="Bennetzen J."/>
            <person name="Bezanilla M."/>
            <person name="Blankenship R."/>
            <person name="Cho S.H."/>
            <person name="Dutcher S."/>
            <person name="Estelle M."/>
            <person name="Fawcett J.A."/>
            <person name="Gundlach H."/>
            <person name="Hanada K."/>
            <person name="Heyl A."/>
            <person name="Hicks K.A."/>
            <person name="Hugh J."/>
            <person name="Lohr M."/>
            <person name="Mayer K."/>
            <person name="Melkozernov A."/>
            <person name="Murata T."/>
            <person name="Nelson D."/>
            <person name="Pils B."/>
            <person name="Prigge M."/>
            <person name="Reiss B."/>
            <person name="Renner T."/>
            <person name="Rombauts S."/>
            <person name="Rushton P."/>
            <person name="Sanderfoot A."/>
            <person name="Schween G."/>
            <person name="Shiu S.-H."/>
            <person name="Stueber K."/>
            <person name="Theodoulou F.L."/>
            <person name="Tu H."/>
            <person name="Van de Peer Y."/>
            <person name="Verrier P.J."/>
            <person name="Waters E."/>
            <person name="Wood A."/>
            <person name="Yang L."/>
            <person name="Cove D."/>
            <person name="Cuming A."/>
            <person name="Hasebe M."/>
            <person name="Lucas S."/>
            <person name="Mishler D.B."/>
            <person name="Reski R."/>
            <person name="Grigoriev I."/>
            <person name="Quatrano R.S."/>
            <person name="Boore J.L."/>
        </authorList>
    </citation>
    <scope>NUCLEOTIDE SEQUENCE [LARGE SCALE GENOMIC DNA]</scope>
    <source>
        <strain evidence="3 4">cv. Gransden 2004</strain>
    </source>
</reference>
<evidence type="ECO:0000313" key="4">
    <source>
        <dbReference type="Proteomes" id="UP000006727"/>
    </source>
</evidence>
<proteinExistence type="predicted"/>
<name>A0A2K1KZP8_PHYPA</name>
<reference evidence="2 4" key="2">
    <citation type="journal article" date="2018" name="Plant J.">
        <title>The Physcomitrella patens chromosome-scale assembly reveals moss genome structure and evolution.</title>
        <authorList>
            <person name="Lang D."/>
            <person name="Ullrich K.K."/>
            <person name="Murat F."/>
            <person name="Fuchs J."/>
            <person name="Jenkins J."/>
            <person name="Haas F.B."/>
            <person name="Piednoel M."/>
            <person name="Gundlach H."/>
            <person name="Van Bel M."/>
            <person name="Meyberg R."/>
            <person name="Vives C."/>
            <person name="Morata J."/>
            <person name="Symeonidi A."/>
            <person name="Hiss M."/>
            <person name="Muchero W."/>
            <person name="Kamisugi Y."/>
            <person name="Saleh O."/>
            <person name="Blanc G."/>
            <person name="Decker E.L."/>
            <person name="van Gessel N."/>
            <person name="Grimwood J."/>
            <person name="Hayes R.D."/>
            <person name="Graham S.W."/>
            <person name="Gunter L.E."/>
            <person name="McDaniel S.F."/>
            <person name="Hoernstein S.N.W."/>
            <person name="Larsson A."/>
            <person name="Li F.W."/>
            <person name="Perroud P.F."/>
            <person name="Phillips J."/>
            <person name="Ranjan P."/>
            <person name="Rokshar D.S."/>
            <person name="Rothfels C.J."/>
            <person name="Schneider L."/>
            <person name="Shu S."/>
            <person name="Stevenson D.W."/>
            <person name="Thummler F."/>
            <person name="Tillich M."/>
            <person name="Villarreal Aguilar J.C."/>
            <person name="Widiez T."/>
            <person name="Wong G.K."/>
            <person name="Wymore A."/>
            <person name="Zhang Y."/>
            <person name="Zimmer A.D."/>
            <person name="Quatrano R.S."/>
            <person name="Mayer K.F.X."/>
            <person name="Goodstein D."/>
            <person name="Casacuberta J.M."/>
            <person name="Vandepoele K."/>
            <person name="Reski R."/>
            <person name="Cuming A.C."/>
            <person name="Tuskan G.A."/>
            <person name="Maumus F."/>
            <person name="Salse J."/>
            <person name="Schmutz J."/>
            <person name="Rensing S.A."/>
        </authorList>
    </citation>
    <scope>NUCLEOTIDE SEQUENCE [LARGE SCALE GENOMIC DNA]</scope>
    <source>
        <strain evidence="3 4">cv. Gransden 2004</strain>
    </source>
</reference>
<accession>A0A2K1KZP8</accession>
<evidence type="ECO:0000256" key="1">
    <source>
        <dbReference type="SAM" id="SignalP"/>
    </source>
</evidence>
<dbReference type="AlphaFoldDB" id="A0A2K1KZP8"/>
<feature type="chain" id="PRO_5033762103" evidence="1">
    <location>
        <begin position="24"/>
        <end position="96"/>
    </location>
</feature>
<sequence>MAHMTFVLWTFIFFFSMLQEVETGEGLSSKRENSMETRKHLKPRIPKPHLLPRPLLHPLPLPGALLLADLPPLPKFIPRFLDLFINCSWTSTMSEP</sequence>
<feature type="signal peptide" evidence="1">
    <location>
        <begin position="1"/>
        <end position="23"/>
    </location>
</feature>
<dbReference type="Gramene" id="Pp3c2_820V3.1">
    <property type="protein sequence ID" value="PAC:32933147.CDS.1"/>
    <property type="gene ID" value="Pp3c2_820"/>
</dbReference>
<protein>
    <submittedName>
        <fullName evidence="2 3">Uncharacterized protein</fullName>
    </submittedName>
</protein>
<evidence type="ECO:0000313" key="2">
    <source>
        <dbReference type="EMBL" id="PNR59220.1"/>
    </source>
</evidence>
<dbReference type="EnsemblPlants" id="Pp3c2_820V3.1">
    <property type="protein sequence ID" value="PAC:32933147.CDS.1"/>
    <property type="gene ID" value="Pp3c2_820"/>
</dbReference>
<reference evidence="3" key="3">
    <citation type="submission" date="2020-12" db="UniProtKB">
        <authorList>
            <consortium name="EnsemblPlants"/>
        </authorList>
    </citation>
    <scope>IDENTIFICATION</scope>
</reference>
<dbReference type="EMBL" id="ABEU02000002">
    <property type="protein sequence ID" value="PNR59220.1"/>
    <property type="molecule type" value="Genomic_DNA"/>
</dbReference>